<evidence type="ECO:0000313" key="1">
    <source>
        <dbReference type="EMBL" id="MBV0923087.1"/>
    </source>
</evidence>
<dbReference type="AlphaFoldDB" id="A0A8J7Y2Q5"/>
<comment type="caution">
    <text evidence="1">The sequence shown here is derived from an EMBL/GenBank/DDBJ whole genome shotgun (WGS) entry which is preliminary data.</text>
</comment>
<dbReference type="RefSeq" id="WP_162316243.1">
    <property type="nucleotide sequence ID" value="NZ_JAHQXF010000001.1"/>
</dbReference>
<dbReference type="Proteomes" id="UP000766550">
    <property type="component" value="Unassembled WGS sequence"/>
</dbReference>
<reference evidence="1 2" key="1">
    <citation type="submission" date="2021-06" db="EMBL/GenBank/DDBJ databases">
        <title>New haloarchaea isolates fom saline soil.</title>
        <authorList>
            <person name="Duran-Viseras A."/>
            <person name="Sanchez-Porro C.S."/>
            <person name="Ventosa A."/>
        </authorList>
    </citation>
    <scope>NUCLEOTIDE SEQUENCE [LARGE SCALE GENOMIC DNA]</scope>
    <source>
        <strain evidence="1 2">JCM 183640</strain>
    </source>
</reference>
<organism evidence="1 2">
    <name type="scientific">Haloarcula limicola</name>
    <dbReference type="NCBI Taxonomy" id="1429915"/>
    <lineage>
        <taxon>Archaea</taxon>
        <taxon>Methanobacteriati</taxon>
        <taxon>Methanobacteriota</taxon>
        <taxon>Stenosarchaea group</taxon>
        <taxon>Halobacteria</taxon>
        <taxon>Halobacteriales</taxon>
        <taxon>Haloarculaceae</taxon>
        <taxon>Haloarcula</taxon>
    </lineage>
</organism>
<dbReference type="EMBL" id="JAHQXF010000001">
    <property type="protein sequence ID" value="MBV0923087.1"/>
    <property type="molecule type" value="Genomic_DNA"/>
</dbReference>
<sequence length="536" mass="58175">MRTLLLGLDGTCRPVLDSVFEAGVAPALESLFEESATGPLTSQLPPWTPSAWPSLYTGVNPGKHGVYGFLTFDGYDYDVVDATDVRAHALWELLDRQGRSSVVVNVPVTAPAAPIDGAILPGYVSPEDPPGHPDGIFDDVREEIGAYSVYGPMDTPGEADLDDVAAHSETRGDAFAYLVDRFDPDFGFLEFQQTDTVFHRRPTDTEAIERVFGAVDDAVATALSAADPDNVIVVSDHGIGEYRGHEIRVNECLRDWDLVSATAGGEGMPSWDAIARRRLQRGESGGTPDPGLLERGVSSLARVGVTSQRIEAVLEPLGLAEVVARIAPTDAVRAGTEQVDFRNSRAYMRDRIELGVRINLAGREPEGVVDPDEYEATRTELLDRLRDLNDPDGEPVFETVLPREDVFEGPYVEDAPDVVVVPREFENFLNGSLLGERFGTPRESWNHKRDGIVAATGADVDETASLADAHLFDIAPTVLGTLGVPQSDLMDGAALSVVEPPPVETYPEYEDRDASTRDDHDVADRLAHLGYLSEDQ</sequence>
<gene>
    <name evidence="1" type="ORF">KTS45_02645</name>
</gene>
<dbReference type="SUPFAM" id="SSF53649">
    <property type="entry name" value="Alkaline phosphatase-like"/>
    <property type="match status" value="1"/>
</dbReference>
<dbReference type="InterPro" id="IPR002591">
    <property type="entry name" value="Phosphodiest/P_Trfase"/>
</dbReference>
<evidence type="ECO:0000313" key="2">
    <source>
        <dbReference type="Proteomes" id="UP000766550"/>
    </source>
</evidence>
<keyword evidence="2" id="KW-1185">Reference proteome</keyword>
<protein>
    <submittedName>
        <fullName evidence="1">Alkaline phosphatase family protein</fullName>
    </submittedName>
</protein>
<dbReference type="Pfam" id="PF01663">
    <property type="entry name" value="Phosphodiest"/>
    <property type="match status" value="1"/>
</dbReference>
<accession>A0A8J7Y2Q5</accession>
<dbReference type="Gene3D" id="3.40.720.10">
    <property type="entry name" value="Alkaline Phosphatase, subunit A"/>
    <property type="match status" value="1"/>
</dbReference>
<name>A0A8J7Y2Q5_9EURY</name>
<proteinExistence type="predicted"/>
<dbReference type="InterPro" id="IPR017850">
    <property type="entry name" value="Alkaline_phosphatase_core_sf"/>
</dbReference>
<dbReference type="OrthoDB" id="198670at2157"/>